<accession>B5GTN6</accession>
<organism evidence="1 2">
    <name type="scientific">Streptomyces clavuligerus</name>
    <dbReference type="NCBI Taxonomy" id="1901"/>
    <lineage>
        <taxon>Bacteria</taxon>
        <taxon>Bacillati</taxon>
        <taxon>Actinomycetota</taxon>
        <taxon>Actinomycetes</taxon>
        <taxon>Kitasatosporales</taxon>
        <taxon>Streptomycetaceae</taxon>
        <taxon>Streptomyces</taxon>
    </lineage>
</organism>
<gene>
    <name evidence="1" type="ORF">SCLAV_p0617</name>
</gene>
<dbReference type="EMBL" id="CM000914">
    <property type="protein sequence ID" value="EFG04104.2"/>
    <property type="molecule type" value="Genomic_DNA"/>
</dbReference>
<keyword evidence="1" id="KW-0614">Plasmid</keyword>
<protein>
    <submittedName>
        <fullName evidence="1">Uncharacterized protein</fullName>
    </submittedName>
</protein>
<evidence type="ECO:0000313" key="2">
    <source>
        <dbReference type="Proteomes" id="UP000002357"/>
    </source>
</evidence>
<reference evidence="1 2" key="1">
    <citation type="journal article" date="2010" name="Genome Biol. Evol.">
        <title>The sequence of a 1.8-mb bacterial linear plasmid reveals a rich evolutionary reservoir of secondary metabolic pathways.</title>
        <authorList>
            <person name="Medema M.H."/>
            <person name="Trefzer A."/>
            <person name="Kovalchuk A."/>
            <person name="van den Berg M."/>
            <person name="Mueller U."/>
            <person name="Heijne W."/>
            <person name="Wu L."/>
            <person name="Alam M.T."/>
            <person name="Ronning C.M."/>
            <person name="Nierman W.C."/>
            <person name="Bovenberg R.A.L."/>
            <person name="Breitling R."/>
            <person name="Takano E."/>
        </authorList>
    </citation>
    <scope>NUCLEOTIDE SEQUENCE [LARGE SCALE GENOMIC DNA]</scope>
    <source>
        <strain evidence="2">ATCC 27064 / DSM 738 / JCM 4710 / NBRC 13307 / NCIMB 12785 / NRRL 3585 / VKM Ac-602</strain>
        <plasmid evidence="1">pSCL4</plasmid>
    </source>
</reference>
<sequence length="45" mass="4669">MRPAGRASTAECAAPLRTARADTLRLTLIMYGGVTDMAGDDDISG</sequence>
<geneLocation type="plasmid" evidence="1 2">
    <name>pSCL4</name>
</geneLocation>
<dbReference type="Proteomes" id="UP000002357">
    <property type="component" value="Plasmid pSCL4"/>
</dbReference>
<evidence type="ECO:0000313" key="1">
    <source>
        <dbReference type="EMBL" id="EFG04104.2"/>
    </source>
</evidence>
<name>B5GTN6_STRCL</name>
<dbReference type="AlphaFoldDB" id="B5GTN6"/>
<proteinExistence type="predicted"/>
<keyword evidence="2" id="KW-1185">Reference proteome</keyword>